<dbReference type="EMBL" id="FPHD01000019">
    <property type="protein sequence ID" value="SFV52344.1"/>
    <property type="molecule type" value="Genomic_DNA"/>
</dbReference>
<name>A0A1W1BFL2_9ZZZZ</name>
<gene>
    <name evidence="2" type="ORF">MNB_SV-8-391</name>
</gene>
<proteinExistence type="predicted"/>
<protein>
    <submittedName>
        <fullName evidence="2">Uncharacterized protein</fullName>
    </submittedName>
</protein>
<dbReference type="AlphaFoldDB" id="A0A1W1BFL2"/>
<evidence type="ECO:0000256" key="1">
    <source>
        <dbReference type="SAM" id="MobiDB-lite"/>
    </source>
</evidence>
<accession>A0A1W1BFL2</accession>
<evidence type="ECO:0000313" key="2">
    <source>
        <dbReference type="EMBL" id="SFV52344.1"/>
    </source>
</evidence>
<organism evidence="2">
    <name type="scientific">hydrothermal vent metagenome</name>
    <dbReference type="NCBI Taxonomy" id="652676"/>
    <lineage>
        <taxon>unclassified sequences</taxon>
        <taxon>metagenomes</taxon>
        <taxon>ecological metagenomes</taxon>
    </lineage>
</organism>
<feature type="compositionally biased region" description="Basic and acidic residues" evidence="1">
    <location>
        <begin position="41"/>
        <end position="57"/>
    </location>
</feature>
<sequence length="57" mass="6483">MGQNGEIKEWCMKLHHVCEPGCKGCIIAGKVEFSQPNVSEEQERRVKKRSDNPLAEK</sequence>
<feature type="region of interest" description="Disordered" evidence="1">
    <location>
        <begin position="37"/>
        <end position="57"/>
    </location>
</feature>
<reference evidence="2" key="1">
    <citation type="submission" date="2016-10" db="EMBL/GenBank/DDBJ databases">
        <authorList>
            <person name="de Groot N.N."/>
        </authorList>
    </citation>
    <scope>NUCLEOTIDE SEQUENCE</scope>
</reference>